<dbReference type="Pfam" id="PF00512">
    <property type="entry name" value="HisKA"/>
    <property type="match status" value="1"/>
</dbReference>
<dbReference type="GO" id="GO:0005737">
    <property type="term" value="C:cytoplasm"/>
    <property type="evidence" value="ECO:0007669"/>
    <property type="project" value="InterPro"/>
</dbReference>
<gene>
    <name evidence="18" type="ORF">HII30_20385</name>
</gene>
<dbReference type="RefSeq" id="WP_169506887.1">
    <property type="nucleotide sequence ID" value="NZ_JABBPN010000030.1"/>
</dbReference>
<feature type="domain" description="Histidine kinase" evidence="13">
    <location>
        <begin position="1003"/>
        <end position="1208"/>
    </location>
</feature>
<dbReference type="InterPro" id="IPR050903">
    <property type="entry name" value="Bact_Chemotaxis_MeTrfase"/>
</dbReference>
<keyword evidence="7" id="KW-0418">Kinase</keyword>
<dbReference type="InterPro" id="IPR035965">
    <property type="entry name" value="PAS-like_dom_sf"/>
</dbReference>
<dbReference type="SMART" id="SM00388">
    <property type="entry name" value="HisKA"/>
    <property type="match status" value="1"/>
</dbReference>
<dbReference type="SUPFAM" id="SSF47757">
    <property type="entry name" value="Chemotaxis receptor methyltransferase CheR, N-terminal domain"/>
    <property type="match status" value="1"/>
</dbReference>
<sequence length="1217" mass="137576">MIENEQNEVLQPAATVTQNETSAELQNEEQAPSHVVGLGASAGGLEALEVFFDHMPADTGMAFVLIQHLSPDYKSLMSEILKKYTTMQIREAKHDMVVRPNFIYLSPPRTMLSIAGGRLKMAEPRQNTNLHLPIDMFFRSLASECKSQAVAVIMSGTGTDGSRGIQDIKDSGGLVIVQDSHTAKYDGMPSSARLSGNADAILTPKEMTERLMLHVHGEGYENVSTVRETITTEQYVQLIFEKIRQDCGVDFTYYKRNSVLRRIERRMAIYNVPSLAAYMIYLDEHKEELQALRKDLLIGVTNFFRDSEAFNIVYERVLPELFERKSFAKEIRVWVAGCSTGEEAYSVAILMRKYADMLEAPYTIKIFATDLDKESIEYASQGIYSESTISHLSPEDQDRFFIKDDDMFQVSKEIRKMVVFAPQNIIKDPPFRNLDLITCRNMLIYLQPEMQQKVLSLFHFALNPDGFLFLGPSETIGRFANHFEAFDRRWNIFTHKASAAAEEPRMFSMEGRLSPSPSSRRTALPSVNPKDASPVKRLDDLQTMMVEEHIAPGMIIDQNNDVIHLNGPINDFLVLAQGKPSWNLYKMIDPNVTAAVSSGVQKVREQRRSLTFHSLMISTNHGEKMTDLHIRPFSLKNKAYDKYILILFKEPKQPDSETVVVSQPLEIDGRVSSRIIELEQALLRSEESLQATVEELETSNEELQATNEELVAANEELQSANEELQSVNEELVTVNTEYQFKIQELTDVNNDMTNFLVSTRIGTIFLDKRMCVRRFTPAITKEIHLMEVDYGRPIDHISHHFKYGSLVDDAKQVLQTLVPFEKEIQSQNGTWYSMRILPYRTDDNFISGVVLTFVNITDLKSVNEELMKLSYAVEESPSITAIMNDKGCMEYINPRYTEVTGFSLNELKGKHLRECSQSPEDNRSIDHIMKLAKEDGQWVGELTGQKKNGDQFWESVKIIPIRDKQEHIIQFVKFSEDITDRKHAEEMMRKNEMLSAVGQLAAGVAHEIRNPLTALKGFTKLMSNKGMGNDMYIEIMLNELNRIEQIVSELLVLAKPQAVDFLEKDLSPILQDVLMLLESQANMNNVEMHAVFGEGLKVLGVENQLKQVFINVLKNAIEAMPAGGRVDVIADIHKDEEHITIQFIDNGAGIPASKLAKLGEPFYSTKNKGTGLGLMVSYKIIQNHKGTILFESEEGSGTTVTISIPCCVVQPVTETAV</sequence>
<feature type="domain" description="PAC" evidence="15">
    <location>
        <begin position="938"/>
        <end position="990"/>
    </location>
</feature>
<dbReference type="NCBIfam" id="TIGR00229">
    <property type="entry name" value="sensory_box"/>
    <property type="match status" value="1"/>
</dbReference>
<evidence type="ECO:0000259" key="14">
    <source>
        <dbReference type="PROSITE" id="PS50112"/>
    </source>
</evidence>
<dbReference type="CDD" id="cd00075">
    <property type="entry name" value="HATPase"/>
    <property type="match status" value="1"/>
</dbReference>
<dbReference type="CDD" id="cd16434">
    <property type="entry name" value="CheB-CheR_fusion"/>
    <property type="match status" value="1"/>
</dbReference>
<comment type="catalytic activity">
    <reaction evidence="1">
        <text>ATP + protein L-histidine = ADP + protein N-phospho-L-histidine.</text>
        <dbReference type="EC" id="2.7.13.3"/>
    </reaction>
</comment>
<keyword evidence="9" id="KW-0902">Two-component regulatory system</keyword>
<dbReference type="Pfam" id="PF13596">
    <property type="entry name" value="PAS_10"/>
    <property type="match status" value="1"/>
</dbReference>
<dbReference type="Gene3D" id="1.10.287.130">
    <property type="match status" value="1"/>
</dbReference>
<keyword evidence="8" id="KW-0067">ATP-binding</keyword>
<feature type="domain" description="CheB-type methylesterase" evidence="16">
    <location>
        <begin position="29"/>
        <end position="218"/>
    </location>
</feature>
<dbReference type="InterPro" id="IPR022641">
    <property type="entry name" value="CheR_N"/>
</dbReference>
<evidence type="ECO:0000256" key="7">
    <source>
        <dbReference type="ARBA" id="ARBA00022777"/>
    </source>
</evidence>
<feature type="domain" description="PAS" evidence="14">
    <location>
        <begin position="865"/>
        <end position="936"/>
    </location>
</feature>
<dbReference type="GO" id="GO:0005524">
    <property type="term" value="F:ATP binding"/>
    <property type="evidence" value="ECO:0007669"/>
    <property type="project" value="UniProtKB-KW"/>
</dbReference>
<evidence type="ECO:0000256" key="10">
    <source>
        <dbReference type="PROSITE-ProRule" id="PRU00050"/>
    </source>
</evidence>
<dbReference type="CDD" id="cd00130">
    <property type="entry name" value="PAS"/>
    <property type="match status" value="1"/>
</dbReference>
<keyword evidence="6" id="KW-0547">Nucleotide-binding</keyword>
<dbReference type="AlphaFoldDB" id="A0A848MFB4"/>
<dbReference type="PROSITE" id="PS50109">
    <property type="entry name" value="HIS_KIN"/>
    <property type="match status" value="1"/>
</dbReference>
<dbReference type="InterPro" id="IPR003661">
    <property type="entry name" value="HisK_dim/P_dom"/>
</dbReference>
<feature type="domain" description="CheR-type methyltransferase" evidence="17">
    <location>
        <begin position="224"/>
        <end position="487"/>
    </location>
</feature>
<keyword evidence="11" id="KW-0175">Coiled coil</keyword>
<evidence type="ECO:0000256" key="4">
    <source>
        <dbReference type="ARBA" id="ARBA00022679"/>
    </source>
</evidence>
<dbReference type="SMART" id="SM00387">
    <property type="entry name" value="HATPase_c"/>
    <property type="match status" value="1"/>
</dbReference>
<dbReference type="InterPro" id="IPR000673">
    <property type="entry name" value="Sig_transdc_resp-reg_Me-estase"/>
</dbReference>
<feature type="active site" evidence="10">
    <location>
        <position position="68"/>
    </location>
</feature>
<comment type="catalytic activity">
    <reaction evidence="2">
        <text>L-glutamyl-[protein] + S-adenosyl-L-methionine = [protein]-L-glutamate 5-O-methyl ester + S-adenosyl-L-homocysteine</text>
        <dbReference type="Rhea" id="RHEA:24452"/>
        <dbReference type="Rhea" id="RHEA-COMP:10208"/>
        <dbReference type="Rhea" id="RHEA-COMP:10311"/>
        <dbReference type="ChEBI" id="CHEBI:29973"/>
        <dbReference type="ChEBI" id="CHEBI:57856"/>
        <dbReference type="ChEBI" id="CHEBI:59789"/>
        <dbReference type="ChEBI" id="CHEBI:82795"/>
        <dbReference type="EC" id="2.1.1.80"/>
    </reaction>
</comment>
<dbReference type="Gene3D" id="3.30.565.10">
    <property type="entry name" value="Histidine kinase-like ATPase, C-terminal domain"/>
    <property type="match status" value="1"/>
</dbReference>
<comment type="caution">
    <text evidence="18">The sequence shown here is derived from an EMBL/GenBank/DDBJ whole genome shotgun (WGS) entry which is preliminary data.</text>
</comment>
<evidence type="ECO:0000256" key="9">
    <source>
        <dbReference type="ARBA" id="ARBA00023012"/>
    </source>
</evidence>
<dbReference type="PROSITE" id="PS50113">
    <property type="entry name" value="PAC"/>
    <property type="match status" value="2"/>
</dbReference>
<evidence type="ECO:0000313" key="19">
    <source>
        <dbReference type="Proteomes" id="UP000565468"/>
    </source>
</evidence>
<dbReference type="InterPro" id="IPR001610">
    <property type="entry name" value="PAC"/>
</dbReference>
<dbReference type="InterPro" id="IPR000700">
    <property type="entry name" value="PAS-assoc_C"/>
</dbReference>
<dbReference type="CDD" id="cd00082">
    <property type="entry name" value="HisKA"/>
    <property type="match status" value="1"/>
</dbReference>
<evidence type="ECO:0000259" key="16">
    <source>
        <dbReference type="PROSITE" id="PS50122"/>
    </source>
</evidence>
<protein>
    <submittedName>
        <fullName evidence="18">PAS domain S-box protein</fullName>
    </submittedName>
</protein>
<evidence type="ECO:0000256" key="6">
    <source>
        <dbReference type="ARBA" id="ARBA00022741"/>
    </source>
</evidence>
<dbReference type="InterPro" id="IPR035909">
    <property type="entry name" value="CheB_C"/>
</dbReference>
<dbReference type="PANTHER" id="PTHR24422">
    <property type="entry name" value="CHEMOTAXIS PROTEIN METHYLTRANSFERASE"/>
    <property type="match status" value="1"/>
</dbReference>
<dbReference type="InterPro" id="IPR029063">
    <property type="entry name" value="SAM-dependent_MTases_sf"/>
</dbReference>
<dbReference type="PRINTS" id="PR00996">
    <property type="entry name" value="CHERMTFRASE"/>
</dbReference>
<feature type="coiled-coil region" evidence="11">
    <location>
        <begin position="675"/>
        <end position="737"/>
    </location>
</feature>
<dbReference type="InterPro" id="IPR000014">
    <property type="entry name" value="PAS"/>
</dbReference>
<dbReference type="SUPFAM" id="SSF55874">
    <property type="entry name" value="ATPase domain of HSP90 chaperone/DNA topoisomerase II/histidine kinase"/>
    <property type="match status" value="1"/>
</dbReference>
<keyword evidence="5" id="KW-0949">S-adenosyl-L-methionine</keyword>
<reference evidence="18 19" key="1">
    <citation type="submission" date="2020-04" db="EMBL/GenBank/DDBJ databases">
        <title>Paenibacillus algicola sp. nov., a novel marine bacterium producing alginate lyase.</title>
        <authorList>
            <person name="Huang H."/>
        </authorList>
    </citation>
    <scope>NUCLEOTIDE SEQUENCE [LARGE SCALE GENOMIC DNA]</scope>
    <source>
        <strain evidence="18 19">L7-75</strain>
    </source>
</reference>
<keyword evidence="10" id="KW-0378">Hydrolase</keyword>
<dbReference type="EMBL" id="JABBPN010000030">
    <property type="protein sequence ID" value="NMO98114.1"/>
    <property type="molecule type" value="Genomic_DNA"/>
</dbReference>
<keyword evidence="4" id="KW-0808">Transferase</keyword>
<evidence type="ECO:0000256" key="12">
    <source>
        <dbReference type="SAM" id="MobiDB-lite"/>
    </source>
</evidence>
<dbReference type="Gene3D" id="3.30.450.20">
    <property type="entry name" value="PAS domain"/>
    <property type="match status" value="2"/>
</dbReference>
<dbReference type="PROSITE" id="PS50123">
    <property type="entry name" value="CHER"/>
    <property type="match status" value="1"/>
</dbReference>
<dbReference type="GO" id="GO:0008983">
    <property type="term" value="F:protein-glutamate O-methyltransferase activity"/>
    <property type="evidence" value="ECO:0007669"/>
    <property type="project" value="UniProtKB-EC"/>
</dbReference>
<evidence type="ECO:0000256" key="1">
    <source>
        <dbReference type="ARBA" id="ARBA00000085"/>
    </source>
</evidence>
<dbReference type="PROSITE" id="PS50112">
    <property type="entry name" value="PAS"/>
    <property type="match status" value="1"/>
</dbReference>
<dbReference type="InterPro" id="IPR036890">
    <property type="entry name" value="HATPase_C_sf"/>
</dbReference>
<feature type="region of interest" description="Disordered" evidence="12">
    <location>
        <begin position="509"/>
        <end position="532"/>
    </location>
</feature>
<evidence type="ECO:0000256" key="2">
    <source>
        <dbReference type="ARBA" id="ARBA00001541"/>
    </source>
</evidence>
<dbReference type="Gene3D" id="3.40.50.150">
    <property type="entry name" value="Vaccinia Virus protein VP39"/>
    <property type="match status" value="1"/>
</dbReference>
<dbReference type="InterPro" id="IPR003594">
    <property type="entry name" value="HATPase_dom"/>
</dbReference>
<dbReference type="SUPFAM" id="SSF55785">
    <property type="entry name" value="PYP-like sensor domain (PAS domain)"/>
    <property type="match status" value="1"/>
</dbReference>
<dbReference type="GO" id="GO:0006935">
    <property type="term" value="P:chemotaxis"/>
    <property type="evidence" value="ECO:0007669"/>
    <property type="project" value="UniProtKB-UniRule"/>
</dbReference>
<dbReference type="InterPro" id="IPR000780">
    <property type="entry name" value="CheR_MeTrfase"/>
</dbReference>
<dbReference type="PROSITE" id="PS50122">
    <property type="entry name" value="CHEB"/>
    <property type="match status" value="1"/>
</dbReference>
<dbReference type="PANTHER" id="PTHR24422:SF27">
    <property type="entry name" value="PROTEIN-GLUTAMATE O-METHYLTRANSFERASE"/>
    <property type="match status" value="1"/>
</dbReference>
<evidence type="ECO:0000259" key="17">
    <source>
        <dbReference type="PROSITE" id="PS50123"/>
    </source>
</evidence>
<dbReference type="Proteomes" id="UP000565468">
    <property type="component" value="Unassembled WGS sequence"/>
</dbReference>
<dbReference type="Pfam" id="PF01739">
    <property type="entry name" value="CheR"/>
    <property type="match status" value="1"/>
</dbReference>
<accession>A0A848MFB4</accession>
<evidence type="ECO:0000259" key="13">
    <source>
        <dbReference type="PROSITE" id="PS50109"/>
    </source>
</evidence>
<dbReference type="Pfam" id="PF13426">
    <property type="entry name" value="PAS_9"/>
    <property type="match status" value="1"/>
</dbReference>
<keyword evidence="3" id="KW-0489">Methyltransferase</keyword>
<dbReference type="SUPFAM" id="SSF53335">
    <property type="entry name" value="S-adenosyl-L-methionine-dependent methyltransferases"/>
    <property type="match status" value="1"/>
</dbReference>
<keyword evidence="10" id="KW-0145">Chemotaxis</keyword>
<dbReference type="SUPFAM" id="SSF52738">
    <property type="entry name" value="Methylesterase CheB, C-terminal domain"/>
    <property type="match status" value="1"/>
</dbReference>
<dbReference type="SUPFAM" id="SSF47384">
    <property type="entry name" value="Homodimeric domain of signal transducing histidine kinase"/>
    <property type="match status" value="1"/>
</dbReference>
<dbReference type="GO" id="GO:0032259">
    <property type="term" value="P:methylation"/>
    <property type="evidence" value="ECO:0007669"/>
    <property type="project" value="UniProtKB-KW"/>
</dbReference>
<feature type="domain" description="PAC" evidence="15">
    <location>
        <begin position="818"/>
        <end position="868"/>
    </location>
</feature>
<feature type="active site" evidence="10">
    <location>
        <position position="41"/>
    </location>
</feature>
<dbReference type="SMART" id="SM00138">
    <property type="entry name" value="MeTrc"/>
    <property type="match status" value="1"/>
</dbReference>
<evidence type="ECO:0000256" key="5">
    <source>
        <dbReference type="ARBA" id="ARBA00022691"/>
    </source>
</evidence>
<evidence type="ECO:0000313" key="18">
    <source>
        <dbReference type="EMBL" id="NMO98114.1"/>
    </source>
</evidence>
<evidence type="ECO:0000256" key="3">
    <source>
        <dbReference type="ARBA" id="ARBA00022603"/>
    </source>
</evidence>
<organism evidence="18 19">
    <name type="scientific">Paenibacillus lemnae</name>
    <dbReference type="NCBI Taxonomy" id="1330551"/>
    <lineage>
        <taxon>Bacteria</taxon>
        <taxon>Bacillati</taxon>
        <taxon>Bacillota</taxon>
        <taxon>Bacilli</taxon>
        <taxon>Bacillales</taxon>
        <taxon>Paenibacillaceae</taxon>
        <taxon>Paenibacillus</taxon>
    </lineage>
</organism>
<dbReference type="InterPro" id="IPR036097">
    <property type="entry name" value="HisK_dim/P_sf"/>
</dbReference>
<feature type="active site" evidence="10">
    <location>
        <position position="160"/>
    </location>
</feature>
<dbReference type="InterPro" id="IPR005467">
    <property type="entry name" value="His_kinase_dom"/>
</dbReference>
<name>A0A848MFB4_PAELE</name>
<dbReference type="SMART" id="SM00086">
    <property type="entry name" value="PAC"/>
    <property type="match status" value="2"/>
</dbReference>
<evidence type="ECO:0000259" key="15">
    <source>
        <dbReference type="PROSITE" id="PS50113"/>
    </source>
</evidence>
<dbReference type="GO" id="GO:0008984">
    <property type="term" value="F:protein-glutamate methylesterase activity"/>
    <property type="evidence" value="ECO:0007669"/>
    <property type="project" value="InterPro"/>
</dbReference>
<dbReference type="GO" id="GO:0000156">
    <property type="term" value="F:phosphorelay response regulator activity"/>
    <property type="evidence" value="ECO:0007669"/>
    <property type="project" value="InterPro"/>
</dbReference>
<dbReference type="InterPro" id="IPR022642">
    <property type="entry name" value="CheR_C"/>
</dbReference>
<evidence type="ECO:0000256" key="11">
    <source>
        <dbReference type="SAM" id="Coils"/>
    </source>
</evidence>
<dbReference type="Gene3D" id="3.40.50.180">
    <property type="entry name" value="Methylesterase CheB, C-terminal domain"/>
    <property type="match status" value="1"/>
</dbReference>
<dbReference type="GO" id="GO:0000155">
    <property type="term" value="F:phosphorelay sensor kinase activity"/>
    <property type="evidence" value="ECO:0007669"/>
    <property type="project" value="InterPro"/>
</dbReference>
<dbReference type="InterPro" id="IPR036804">
    <property type="entry name" value="CheR_N_sf"/>
</dbReference>
<proteinExistence type="predicted"/>
<dbReference type="Pfam" id="PF01339">
    <property type="entry name" value="CheB_methylest"/>
    <property type="match status" value="1"/>
</dbReference>
<keyword evidence="19" id="KW-1185">Reference proteome</keyword>
<evidence type="ECO:0000256" key="8">
    <source>
        <dbReference type="ARBA" id="ARBA00022840"/>
    </source>
</evidence>
<dbReference type="Pfam" id="PF03705">
    <property type="entry name" value="CheR_N"/>
    <property type="match status" value="1"/>
</dbReference>
<dbReference type="Gene3D" id="1.10.155.10">
    <property type="entry name" value="Chemotaxis receptor methyltransferase CheR, N-terminal domain"/>
    <property type="match status" value="1"/>
</dbReference>
<dbReference type="Pfam" id="PF02518">
    <property type="entry name" value="HATPase_c"/>
    <property type="match status" value="1"/>
</dbReference>